<dbReference type="EMBL" id="JBEGIE010000057">
    <property type="protein sequence ID" value="MEV4913804.1"/>
    <property type="molecule type" value="Genomic_DNA"/>
</dbReference>
<comment type="caution">
    <text evidence="2">The sequence shown here is derived from an EMBL/GenBank/DDBJ whole genome shotgun (WGS) entry which is preliminary data.</text>
</comment>
<dbReference type="RefSeq" id="WP_199640655.1">
    <property type="nucleotide sequence ID" value="NZ_JBEGIE010000057.1"/>
</dbReference>
<organism evidence="2 3">
    <name type="scientific">Bacillus proteolyticus</name>
    <dbReference type="NCBI Taxonomy" id="2026192"/>
    <lineage>
        <taxon>Bacteria</taxon>
        <taxon>Bacillati</taxon>
        <taxon>Bacillota</taxon>
        <taxon>Bacilli</taxon>
        <taxon>Bacillales</taxon>
        <taxon>Bacillaceae</taxon>
        <taxon>Bacillus</taxon>
        <taxon>Bacillus cereus group</taxon>
    </lineage>
</organism>
<protein>
    <recommendedName>
        <fullName evidence="4">Amino acid transporter</fullName>
    </recommendedName>
</protein>
<gene>
    <name evidence="2" type="ORF">MRBLBA1_004732</name>
</gene>
<keyword evidence="3" id="KW-1185">Reference proteome</keyword>
<proteinExistence type="predicted"/>
<keyword evidence="1" id="KW-1133">Transmembrane helix</keyword>
<feature type="transmembrane region" description="Helical" evidence="1">
    <location>
        <begin position="34"/>
        <end position="54"/>
    </location>
</feature>
<evidence type="ECO:0000256" key="1">
    <source>
        <dbReference type="SAM" id="Phobius"/>
    </source>
</evidence>
<keyword evidence="1" id="KW-0472">Membrane</keyword>
<reference evidence="2 3" key="1">
    <citation type="journal article" date="2023" name="Proc. Natl. Acad. Sci. U.S.A.">
        <title>Bacterial tolerance to host-exuded specialized metabolites structures the maize root microbiome.</title>
        <authorList>
            <person name="Thoenen L."/>
            <person name="Giroud C."/>
            <person name="Kreuzer M."/>
            <person name="Waelchli J."/>
            <person name="Gfeller V."/>
            <person name="Deslandes-Herold G."/>
            <person name="Mateo P."/>
            <person name="Robert C.A.M."/>
            <person name="Ahrens C.H."/>
            <person name="Rubio-Somoza I."/>
            <person name="Bruggmann R."/>
            <person name="Erb M."/>
            <person name="Schlaeppi K."/>
        </authorList>
    </citation>
    <scope>NUCLEOTIDE SEQUENCE [LARGE SCALE GENOMIC DNA]</scope>
    <source>
        <strain evidence="2 3">LBA1-1-1.1</strain>
    </source>
</reference>
<dbReference type="Proteomes" id="UP001552502">
    <property type="component" value="Unassembled WGS sequence"/>
</dbReference>
<name>A0ABV3IHT5_9BACI</name>
<feature type="transmembrane region" description="Helical" evidence="1">
    <location>
        <begin position="6"/>
        <end position="22"/>
    </location>
</feature>
<evidence type="ECO:0000313" key="3">
    <source>
        <dbReference type="Proteomes" id="UP001552502"/>
    </source>
</evidence>
<keyword evidence="1" id="KW-0812">Transmembrane</keyword>
<sequence>MTDTIRIILFTLVGISAVFSVIKEFQKPEKRKFWITFETLILIGAAWMLIGLLTQPT</sequence>
<evidence type="ECO:0008006" key="4">
    <source>
        <dbReference type="Google" id="ProtNLM"/>
    </source>
</evidence>
<accession>A0ABV3IHT5</accession>
<evidence type="ECO:0000313" key="2">
    <source>
        <dbReference type="EMBL" id="MEV4913804.1"/>
    </source>
</evidence>